<dbReference type="InterPro" id="IPR027914">
    <property type="entry name" value="DUF4456"/>
</dbReference>
<evidence type="ECO:0000313" key="5">
    <source>
        <dbReference type="Proteomes" id="UP001165121"/>
    </source>
</evidence>
<reference evidence="4" key="1">
    <citation type="submission" date="2023-04" db="EMBL/GenBank/DDBJ databases">
        <title>Phytophthora fragariaefolia NBRC 109709.</title>
        <authorList>
            <person name="Ichikawa N."/>
            <person name="Sato H."/>
            <person name="Tonouchi N."/>
        </authorList>
    </citation>
    <scope>NUCLEOTIDE SEQUENCE</scope>
    <source>
        <strain evidence="4">NBRC 109709</strain>
    </source>
</reference>
<gene>
    <name evidence="4" type="ORF">Pfra01_001187900</name>
</gene>
<feature type="region of interest" description="Disordered" evidence="1">
    <location>
        <begin position="547"/>
        <end position="568"/>
    </location>
</feature>
<feature type="domain" description="DUF4456" evidence="3">
    <location>
        <begin position="1388"/>
        <end position="1568"/>
    </location>
</feature>
<dbReference type="PANTHER" id="PTHR21444">
    <property type="entry name" value="COILED-COIL DOMAIN-CONTAINING PROTEIN 180"/>
    <property type="match status" value="1"/>
</dbReference>
<evidence type="ECO:0000259" key="3">
    <source>
        <dbReference type="Pfam" id="PF14644"/>
    </source>
</evidence>
<dbReference type="PANTHER" id="PTHR21444:SF14">
    <property type="entry name" value="COILED-COIL DOMAIN-CONTAINING PROTEIN 180"/>
    <property type="match status" value="1"/>
</dbReference>
<evidence type="ECO:0000256" key="1">
    <source>
        <dbReference type="SAM" id="MobiDB-lite"/>
    </source>
</evidence>
<evidence type="ECO:0000313" key="4">
    <source>
        <dbReference type="EMBL" id="GMF39678.1"/>
    </source>
</evidence>
<feature type="domain" description="DUF4455" evidence="2">
    <location>
        <begin position="110"/>
        <end position="406"/>
    </location>
</feature>
<dbReference type="OrthoDB" id="431588at2759"/>
<protein>
    <submittedName>
        <fullName evidence="4">Unnamed protein product</fullName>
    </submittedName>
</protein>
<proteinExistence type="predicted"/>
<organism evidence="4 5">
    <name type="scientific">Phytophthora fragariaefolia</name>
    <dbReference type="NCBI Taxonomy" id="1490495"/>
    <lineage>
        <taxon>Eukaryota</taxon>
        <taxon>Sar</taxon>
        <taxon>Stramenopiles</taxon>
        <taxon>Oomycota</taxon>
        <taxon>Peronosporomycetes</taxon>
        <taxon>Peronosporales</taxon>
        <taxon>Peronosporaceae</taxon>
        <taxon>Phytophthora</taxon>
    </lineage>
</organism>
<name>A0A9W7CR67_9STRA</name>
<keyword evidence="5" id="KW-1185">Reference proteome</keyword>
<dbReference type="EMBL" id="BSXT01001181">
    <property type="protein sequence ID" value="GMF39678.1"/>
    <property type="molecule type" value="Genomic_DNA"/>
</dbReference>
<sequence length="1719" mass="193811">MSTEAAAMALKSRAEVQLLSALNQKKARSAAFYLKEEQQKALAEDEEDPKTTQARNRIAFEALPACTEEARLVSEVRQLQDNFYVVGAEDNQSSHQPQEGPSQIELNDVRRRDRHMEAQMQYWEKVKAISEEVEVAIIRAADGVKEALAAIDSGIHATESELMSKELLLTSDNESILAMWTDLEAVCQRRTDEIALFAFQLEEIEQTRMHRVRAGLQHLTYTLMETAHALPPEVERIIEAEVYEVNTVVISNRRVYADLVARMGTANVEVFLSTRLAWEQGQLLWRHLRHDDAIARFAATLNSPLFTDPEERQHLLQQIRAFQENIHREHRLAALKKLNEAGATLSSEQAKHILQELSATQHFEEEKNQAFFAELRALHESKSDAAKALRESLRLELHGFGAMAKEGAIEEAKKTLVSLLSDDSMEDFFRAAGGLKTELDTLAKQLCIADLIYNANLEPVASSVGVLLSALPLESVLERQGKGAERKAVQATLEKIRKATKSEIMSLLPSLQTQISMLIYLDEMSDSFKAELGDIVAQLDTIIQESPSSPLKRTGSMSPVNSSASNEKVASRSPLLAVPVSTRKSSAMFSAASPSKSKTTDGLQSGGNAVDLQAIRKVQRRLGTLVYASELGVPWQKHLNFIADQLLLQSHANCIIDEVISRECGILIEKRQQESRLLMEEIGKRMEQQSSLLHDHVEKLTRFFLRVVLCVEESGDKVQYVNLSVMDLLDTLKENDDEALSDLETKFMQSCARLRHSPNDSVLRDEFQRSSDLLMHIEGEYRAYDKRVSLAADNNVVAIAKQRSIYLQRLCDFFGLKQLNQPESVSTFNLDYFLSAQHIEDMLNPGVQETWVDEASTAEAQIVSADSALNLSEDDIFRTELGFKLVVVLSLATLAQGILAQREDESGDQEAPEVGLTSVSCDEQESYEDEVNHQKDEDHACEAEADTTRLLQQAVLEKVQREFLVLSIPSDTVESMLATFRYSIISKYDSDAAAISTQTDNTRTERHASSSMLLEERLRVHWPRKGRLDVQFYQPRMGELLNHQQRQERHLRGLWAKVEEQQSLFAKRVEAALIHVEQARIAQVSFQAQLPLQLSLAALQGLEVKTKKHLGIFKTEANEIVANLRDITESDINNLLSSCQDYVRACSSQLFPDLTSCDVISGCDYHPDEITSTKDKLLTIEAQVRDRISEREKKIIEISNSKDLVLRMWQSFKTRYQLCVQGLAMKEGLGQKFGLPRRTAQERYRSEMTRCESRSASINALLASLQMVADEDKKANRSDSALDGQENTSILLGSLMQVRAKLYHRGMYFNFLRSPTQLELKPIAFNPLVDGGDQCVIRDHDVVDVDDQTIPTPFLEFADQVSIKCQEETRALYQLEGKIEELPLCGVPAALEEYLSNQLEKARLFVIQQEGSYREQVSIFGDLLMLVPRIVVMDFMKEAKQQMLRNISVMNSAFEAQFRSWTNLKNRHALELRPHLCSPNNVDLLQELEEREKARSASAQVALLNHRYQFIAGQIQLSMAFEARLVNLCHSLILLLDSSVLSLDDLKPFSGEELPKLKRKSLKRLRKMARVNESGDPREVKRTTAELQKLTQCGEAPRYPLRSWSAIPSFGLYSLWEEVKAEVLAKDAANESSVSSSIVKADSSIQNLACVPLASSDGACVALLTPAHRALIRARDGAYADYVRFCHEETRRFLDSVHERLGDEVKWTLSWQKAIENMK</sequence>
<accession>A0A9W7CR67</accession>
<feature type="region of interest" description="Disordered" evidence="1">
    <location>
        <begin position="903"/>
        <end position="923"/>
    </location>
</feature>
<feature type="domain" description="DUF4455" evidence="2">
    <location>
        <begin position="656"/>
        <end position="822"/>
    </location>
</feature>
<comment type="caution">
    <text evidence="4">The sequence shown here is derived from an EMBL/GenBank/DDBJ whole genome shotgun (WGS) entry which is preliminary data.</text>
</comment>
<dbReference type="Pfam" id="PF14643">
    <property type="entry name" value="DUF4455"/>
    <property type="match status" value="2"/>
</dbReference>
<evidence type="ECO:0000259" key="2">
    <source>
        <dbReference type="Pfam" id="PF14643"/>
    </source>
</evidence>
<dbReference type="InterPro" id="IPR028089">
    <property type="entry name" value="DUF4455"/>
</dbReference>
<dbReference type="Proteomes" id="UP001165121">
    <property type="component" value="Unassembled WGS sequence"/>
</dbReference>
<dbReference type="Pfam" id="PF14644">
    <property type="entry name" value="DUF4456"/>
    <property type="match status" value="1"/>
</dbReference>